<sequence length="103" mass="11852">MRRHREPSHAEMLAQATDRLHIMQALDSALERWPEVSALAWEAESTEEFITQLGELLGIDETQATAVADLQLRRIPREQRAWIRAQVDEIKVELAHLRSTDPT</sequence>
<dbReference type="Proteomes" id="UP001315860">
    <property type="component" value="Chromosome"/>
</dbReference>
<accession>A0ABY5KHL4</accession>
<dbReference type="EMBL" id="CP101990">
    <property type="protein sequence ID" value="UUI69949.1"/>
    <property type="molecule type" value="Genomic_DNA"/>
</dbReference>
<protein>
    <recommendedName>
        <fullName evidence="4">DNA topoisomerase (ATP-hydrolyzing)</fullName>
    </recommendedName>
</protein>
<dbReference type="InterPro" id="IPR013760">
    <property type="entry name" value="Topo_IIA-like_dom_sf"/>
</dbReference>
<gene>
    <name evidence="2" type="ORF">NP095_07600</name>
</gene>
<evidence type="ECO:0008006" key="4">
    <source>
        <dbReference type="Google" id="ProtNLM"/>
    </source>
</evidence>
<evidence type="ECO:0000313" key="3">
    <source>
        <dbReference type="Proteomes" id="UP001315860"/>
    </source>
</evidence>
<reference evidence="2 3" key="1">
    <citation type="submission" date="2022-07" db="EMBL/GenBank/DDBJ databases">
        <title>Novel species in genus Aeromicrobium.</title>
        <authorList>
            <person name="Ye L."/>
        </authorList>
    </citation>
    <scope>NUCLEOTIDE SEQUENCE [LARGE SCALE GENOMIC DNA]</scope>
    <source>
        <strain evidence="3">zg-Y50</strain>
    </source>
</reference>
<dbReference type="Gene3D" id="1.10.268.10">
    <property type="entry name" value="Topoisomerase, domain 3"/>
    <property type="match status" value="1"/>
</dbReference>
<comment type="catalytic activity">
    <reaction evidence="1">
        <text>ATP-dependent breakage, passage and rejoining of double-stranded DNA.</text>
        <dbReference type="EC" id="5.6.2.2"/>
    </reaction>
</comment>
<dbReference type="RefSeq" id="WP_232416511.1">
    <property type="nucleotide sequence ID" value="NZ_CP101990.1"/>
</dbReference>
<proteinExistence type="predicted"/>
<organism evidence="2 3">
    <name type="scientific">Aeromicrobium duanguangcaii</name>
    <dbReference type="NCBI Taxonomy" id="2968086"/>
    <lineage>
        <taxon>Bacteria</taxon>
        <taxon>Bacillati</taxon>
        <taxon>Actinomycetota</taxon>
        <taxon>Actinomycetes</taxon>
        <taxon>Propionibacteriales</taxon>
        <taxon>Nocardioidaceae</taxon>
        <taxon>Aeromicrobium</taxon>
    </lineage>
</organism>
<dbReference type="SUPFAM" id="SSF56719">
    <property type="entry name" value="Type II DNA topoisomerase"/>
    <property type="match status" value="1"/>
</dbReference>
<keyword evidence="3" id="KW-1185">Reference proteome</keyword>
<name>A0ABY5KHL4_9ACTN</name>
<dbReference type="InterPro" id="IPR013757">
    <property type="entry name" value="Topo_IIA_A_a_sf"/>
</dbReference>
<evidence type="ECO:0000256" key="1">
    <source>
        <dbReference type="ARBA" id="ARBA00000185"/>
    </source>
</evidence>
<evidence type="ECO:0000313" key="2">
    <source>
        <dbReference type="EMBL" id="UUI69949.1"/>
    </source>
</evidence>